<name>A0ABW1I0V4_9ACTN</name>
<dbReference type="RefSeq" id="WP_377539360.1">
    <property type="nucleotide sequence ID" value="NZ_JBHSQQ010000687.1"/>
</dbReference>
<keyword evidence="3" id="KW-0804">Transcription</keyword>
<dbReference type="InterPro" id="IPR036390">
    <property type="entry name" value="WH_DNA-bd_sf"/>
</dbReference>
<evidence type="ECO:0000313" key="5">
    <source>
        <dbReference type="EMBL" id="MFC5946374.1"/>
    </source>
</evidence>
<proteinExistence type="predicted"/>
<feature type="non-terminal residue" evidence="5">
    <location>
        <position position="44"/>
    </location>
</feature>
<dbReference type="EMBL" id="JBHSQQ010000687">
    <property type="protein sequence ID" value="MFC5946374.1"/>
    <property type="molecule type" value="Genomic_DNA"/>
</dbReference>
<sequence>MVSNSNTPLWEGLYKELRERIVSRDLPPNSEVPREMQLAAQYGI</sequence>
<evidence type="ECO:0000256" key="2">
    <source>
        <dbReference type="ARBA" id="ARBA00023125"/>
    </source>
</evidence>
<protein>
    <submittedName>
        <fullName evidence="5">GntR family transcriptional regulator</fullName>
    </submittedName>
</protein>
<evidence type="ECO:0000313" key="6">
    <source>
        <dbReference type="Proteomes" id="UP001596207"/>
    </source>
</evidence>
<dbReference type="InterPro" id="IPR000524">
    <property type="entry name" value="Tscrpt_reg_HTH_GntR"/>
</dbReference>
<reference evidence="6" key="1">
    <citation type="journal article" date="2019" name="Int. J. Syst. Evol. Microbiol.">
        <title>The Global Catalogue of Microorganisms (GCM) 10K type strain sequencing project: providing services to taxonomists for standard genome sequencing and annotation.</title>
        <authorList>
            <consortium name="The Broad Institute Genomics Platform"/>
            <consortium name="The Broad Institute Genome Sequencing Center for Infectious Disease"/>
            <person name="Wu L."/>
            <person name="Ma J."/>
        </authorList>
    </citation>
    <scope>NUCLEOTIDE SEQUENCE [LARGE SCALE GENOMIC DNA]</scope>
    <source>
        <strain evidence="6">CGMCC 4.7173</strain>
    </source>
</reference>
<dbReference type="InterPro" id="IPR036388">
    <property type="entry name" value="WH-like_DNA-bd_sf"/>
</dbReference>
<evidence type="ECO:0000256" key="3">
    <source>
        <dbReference type="ARBA" id="ARBA00023163"/>
    </source>
</evidence>
<dbReference type="Gene3D" id="1.10.10.10">
    <property type="entry name" value="Winged helix-like DNA-binding domain superfamily/Winged helix DNA-binding domain"/>
    <property type="match status" value="1"/>
</dbReference>
<keyword evidence="6" id="KW-1185">Reference proteome</keyword>
<accession>A0ABW1I0V4</accession>
<dbReference type="Proteomes" id="UP001596207">
    <property type="component" value="Unassembled WGS sequence"/>
</dbReference>
<evidence type="ECO:0000256" key="1">
    <source>
        <dbReference type="ARBA" id="ARBA00023015"/>
    </source>
</evidence>
<dbReference type="Pfam" id="PF00392">
    <property type="entry name" value="GntR"/>
    <property type="match status" value="1"/>
</dbReference>
<feature type="domain" description="HTH gntR-type" evidence="4">
    <location>
        <begin position="11"/>
        <end position="44"/>
    </location>
</feature>
<organism evidence="5 6">
    <name type="scientific">Micromonospora harpali</name>
    <dbReference type="NCBI Taxonomy" id="1490225"/>
    <lineage>
        <taxon>Bacteria</taxon>
        <taxon>Bacillati</taxon>
        <taxon>Actinomycetota</taxon>
        <taxon>Actinomycetes</taxon>
        <taxon>Micromonosporales</taxon>
        <taxon>Micromonosporaceae</taxon>
        <taxon>Micromonospora</taxon>
    </lineage>
</organism>
<evidence type="ECO:0000259" key="4">
    <source>
        <dbReference type="Pfam" id="PF00392"/>
    </source>
</evidence>
<keyword evidence="2" id="KW-0238">DNA-binding</keyword>
<dbReference type="SUPFAM" id="SSF46785">
    <property type="entry name" value="Winged helix' DNA-binding domain"/>
    <property type="match status" value="1"/>
</dbReference>
<keyword evidence="1" id="KW-0805">Transcription regulation</keyword>
<comment type="caution">
    <text evidence="5">The sequence shown here is derived from an EMBL/GenBank/DDBJ whole genome shotgun (WGS) entry which is preliminary data.</text>
</comment>
<gene>
    <name evidence="5" type="ORF">ACFPZ4_33725</name>
</gene>